<dbReference type="GO" id="GO:0003700">
    <property type="term" value="F:DNA-binding transcription factor activity"/>
    <property type="evidence" value="ECO:0007669"/>
    <property type="project" value="InterPro"/>
</dbReference>
<comment type="caution">
    <text evidence="13">The sequence shown here is derived from an EMBL/GenBank/DDBJ whole genome shotgun (WGS) entry which is preliminary data.</text>
</comment>
<dbReference type="GO" id="GO:0003677">
    <property type="term" value="F:DNA binding"/>
    <property type="evidence" value="ECO:0007669"/>
    <property type="project" value="UniProtKB-KW"/>
</dbReference>
<keyword evidence="5 9" id="KW-0805">Transcription regulation</keyword>
<organism evidence="13 14">
    <name type="scientific">Microbacterium dextranolyticum</name>
    <dbReference type="NCBI Taxonomy" id="36806"/>
    <lineage>
        <taxon>Bacteria</taxon>
        <taxon>Bacillati</taxon>
        <taxon>Actinomycetota</taxon>
        <taxon>Actinomycetes</taxon>
        <taxon>Micrococcales</taxon>
        <taxon>Microbacteriaceae</taxon>
        <taxon>Microbacterium</taxon>
    </lineage>
</organism>
<evidence type="ECO:0000256" key="11">
    <source>
        <dbReference type="SAM" id="MobiDB-lite"/>
    </source>
</evidence>
<comment type="subcellular location">
    <subcellularLocation>
        <location evidence="1 9">Cytoplasm</location>
    </subcellularLocation>
</comment>
<dbReference type="Pfam" id="PF00072">
    <property type="entry name" value="Response_reg"/>
    <property type="match status" value="1"/>
</dbReference>
<keyword evidence="6 9" id="KW-0238">DNA-binding</keyword>
<gene>
    <name evidence="13" type="ORF">GCM10017591_28390</name>
</gene>
<feature type="domain" description="Response regulatory" evidence="12">
    <location>
        <begin position="3"/>
        <end position="123"/>
    </location>
</feature>
<dbReference type="Gene3D" id="3.40.50.2300">
    <property type="match status" value="1"/>
</dbReference>
<dbReference type="InterPro" id="IPR011006">
    <property type="entry name" value="CheY-like_superfamily"/>
</dbReference>
<dbReference type="GO" id="GO:0005737">
    <property type="term" value="C:cytoplasm"/>
    <property type="evidence" value="ECO:0007669"/>
    <property type="project" value="UniProtKB-SubCell"/>
</dbReference>
<dbReference type="Gene3D" id="1.10.10.10">
    <property type="entry name" value="Winged helix-like DNA-binding domain superfamily/Winged helix DNA-binding domain"/>
    <property type="match status" value="1"/>
</dbReference>
<dbReference type="PROSITE" id="PS50110">
    <property type="entry name" value="RESPONSE_REGULATORY"/>
    <property type="match status" value="1"/>
</dbReference>
<reference evidence="13" key="1">
    <citation type="journal article" date="2014" name="Int. J. Syst. Evol. Microbiol.">
        <title>Complete genome sequence of Corynebacterium casei LMG S-19264T (=DSM 44701T), isolated from a smear-ripened cheese.</title>
        <authorList>
            <consortium name="US DOE Joint Genome Institute (JGI-PGF)"/>
            <person name="Walter F."/>
            <person name="Albersmeier A."/>
            <person name="Kalinowski J."/>
            <person name="Ruckert C."/>
        </authorList>
    </citation>
    <scope>NUCLEOTIDE SEQUENCE</scope>
    <source>
        <strain evidence="13">VKM Ac-1940</strain>
    </source>
</reference>
<evidence type="ECO:0000256" key="10">
    <source>
        <dbReference type="PROSITE-ProRule" id="PRU00169"/>
    </source>
</evidence>
<reference evidence="13" key="2">
    <citation type="submission" date="2023-01" db="EMBL/GenBank/DDBJ databases">
        <authorList>
            <person name="Sun Q."/>
            <person name="Evtushenko L."/>
        </authorList>
    </citation>
    <scope>NUCLEOTIDE SEQUENCE</scope>
    <source>
        <strain evidence="13">VKM Ac-1940</strain>
    </source>
</reference>
<dbReference type="SUPFAM" id="SSF52172">
    <property type="entry name" value="CheY-like"/>
    <property type="match status" value="1"/>
</dbReference>
<dbReference type="GO" id="GO:0000156">
    <property type="term" value="F:phosphorelay response regulator activity"/>
    <property type="evidence" value="ECO:0007669"/>
    <property type="project" value="TreeGrafter"/>
</dbReference>
<evidence type="ECO:0000256" key="7">
    <source>
        <dbReference type="ARBA" id="ARBA00023159"/>
    </source>
</evidence>
<evidence type="ECO:0000313" key="13">
    <source>
        <dbReference type="EMBL" id="GLJ96776.1"/>
    </source>
</evidence>
<dbReference type="EMBL" id="BSER01000014">
    <property type="protein sequence ID" value="GLJ96776.1"/>
    <property type="molecule type" value="Genomic_DNA"/>
</dbReference>
<keyword evidence="14" id="KW-1185">Reference proteome</keyword>
<keyword evidence="8 9" id="KW-0804">Transcription</keyword>
<accession>A0A9W6HQ02</accession>
<evidence type="ECO:0000256" key="3">
    <source>
        <dbReference type="ARBA" id="ARBA00022553"/>
    </source>
</evidence>
<dbReference type="InterPro" id="IPR006793">
    <property type="entry name" value="FaeA"/>
</dbReference>
<dbReference type="AlphaFoldDB" id="A0A9W6HQ02"/>
<dbReference type="InterPro" id="IPR036388">
    <property type="entry name" value="WH-like_DNA-bd_sf"/>
</dbReference>
<sequence length="233" mass="25142">MIGVLLVDDEALTLQLHASYVARVPGFEVVAECTGARAAVSAILDSPDRERIDLVLLDVTMPDGTGLDVVRHVRARTADVDVIAITSVREAEVVRQMVALGATQYLVKPFTFATFRERLEQYVNYRTRAQRASGPATQSEIDALLSARTPTARTVLPPKGLSATSLARVAEAVRTGGPLSATEAGDALGMSRVAARRYLEHLADEGRLERAPRYGSRGRPETAYAWAQQATAP</sequence>
<evidence type="ECO:0000256" key="5">
    <source>
        <dbReference type="ARBA" id="ARBA00023015"/>
    </source>
</evidence>
<name>A0A9W6HQ02_9MICO</name>
<feature type="modified residue" description="4-aspartylphosphate" evidence="10">
    <location>
        <position position="58"/>
    </location>
</feature>
<keyword evidence="3 10" id="KW-0597">Phosphoprotein</keyword>
<evidence type="ECO:0000256" key="2">
    <source>
        <dbReference type="ARBA" id="ARBA00022490"/>
    </source>
</evidence>
<dbReference type="InterPro" id="IPR001789">
    <property type="entry name" value="Sig_transdc_resp-reg_receiver"/>
</dbReference>
<dbReference type="SUPFAM" id="SSF46785">
    <property type="entry name" value="Winged helix' DNA-binding domain"/>
    <property type="match status" value="1"/>
</dbReference>
<keyword evidence="7 9" id="KW-0010">Activator</keyword>
<evidence type="ECO:0000256" key="6">
    <source>
        <dbReference type="ARBA" id="ARBA00023125"/>
    </source>
</evidence>
<evidence type="ECO:0000256" key="9">
    <source>
        <dbReference type="PIRNR" id="PIRNR006171"/>
    </source>
</evidence>
<dbReference type="PANTHER" id="PTHR45526:SF1">
    <property type="entry name" value="TRANSCRIPTIONAL REGULATORY PROTEIN DCUR-RELATED"/>
    <property type="match status" value="1"/>
</dbReference>
<dbReference type="Pfam" id="PF04703">
    <property type="entry name" value="FaeA"/>
    <property type="match status" value="1"/>
</dbReference>
<dbReference type="PIRSF" id="PIRSF006171">
    <property type="entry name" value="RR_citrat_malat"/>
    <property type="match status" value="1"/>
</dbReference>
<dbReference type="InterPro" id="IPR051271">
    <property type="entry name" value="2C-system_Tx_regulators"/>
</dbReference>
<dbReference type="PANTHER" id="PTHR45526">
    <property type="entry name" value="TRANSCRIPTIONAL REGULATORY PROTEIN DPIA"/>
    <property type="match status" value="1"/>
</dbReference>
<evidence type="ECO:0000313" key="14">
    <source>
        <dbReference type="Proteomes" id="UP001142291"/>
    </source>
</evidence>
<evidence type="ECO:0000256" key="8">
    <source>
        <dbReference type="ARBA" id="ARBA00023163"/>
    </source>
</evidence>
<dbReference type="InterPro" id="IPR036390">
    <property type="entry name" value="WH_DNA-bd_sf"/>
</dbReference>
<dbReference type="InterPro" id="IPR024187">
    <property type="entry name" value="Sig_transdc_resp-reg_cit/mal"/>
</dbReference>
<keyword evidence="2 9" id="KW-0963">Cytoplasm</keyword>
<evidence type="ECO:0000259" key="12">
    <source>
        <dbReference type="PROSITE" id="PS50110"/>
    </source>
</evidence>
<keyword evidence="4 9" id="KW-0902">Two-component regulatory system</keyword>
<dbReference type="RefSeq" id="WP_204963110.1">
    <property type="nucleotide sequence ID" value="NZ_BAAAUR010000009.1"/>
</dbReference>
<protein>
    <recommendedName>
        <fullName evidence="9">Transcriptional regulatory protein</fullName>
    </recommendedName>
</protein>
<dbReference type="SMART" id="SM00448">
    <property type="entry name" value="REC"/>
    <property type="match status" value="1"/>
</dbReference>
<proteinExistence type="predicted"/>
<dbReference type="Proteomes" id="UP001142291">
    <property type="component" value="Unassembled WGS sequence"/>
</dbReference>
<feature type="region of interest" description="Disordered" evidence="11">
    <location>
        <begin position="211"/>
        <end position="233"/>
    </location>
</feature>
<evidence type="ECO:0000256" key="1">
    <source>
        <dbReference type="ARBA" id="ARBA00004496"/>
    </source>
</evidence>
<evidence type="ECO:0000256" key="4">
    <source>
        <dbReference type="ARBA" id="ARBA00023012"/>
    </source>
</evidence>